<dbReference type="AlphaFoldDB" id="A0A1H2W5G5"/>
<protein>
    <submittedName>
        <fullName evidence="1">Uncharacterized protein</fullName>
    </submittedName>
</protein>
<proteinExistence type="predicted"/>
<accession>A0A1H2W5G5</accession>
<sequence length="100" mass="10987">MFKAWPIETVETEFRRLKVLQYLAGIPGYEAAASVMRLHCGRIGVPTNADQAVAAIAWLDEMELVTTRDYQGEPIARLTNKGREVATGATSMPGVIRPDP</sequence>
<evidence type="ECO:0000313" key="1">
    <source>
        <dbReference type="EMBL" id="SDW75798.1"/>
    </source>
</evidence>
<name>A0A1H2W5G5_9RHOB</name>
<dbReference type="STRING" id="60137.SAMN04488041_103156"/>
<dbReference type="RefSeq" id="WP_074635311.1">
    <property type="nucleotide sequence ID" value="NZ_CP160849.1"/>
</dbReference>
<organism evidence="1 2">
    <name type="scientific">Sulfitobacter pontiacus</name>
    <dbReference type="NCBI Taxonomy" id="60137"/>
    <lineage>
        <taxon>Bacteria</taxon>
        <taxon>Pseudomonadati</taxon>
        <taxon>Pseudomonadota</taxon>
        <taxon>Alphaproteobacteria</taxon>
        <taxon>Rhodobacterales</taxon>
        <taxon>Roseobacteraceae</taxon>
        <taxon>Sulfitobacter</taxon>
    </lineage>
</organism>
<gene>
    <name evidence="1" type="ORF">SAMN04488041_103156</name>
</gene>
<dbReference type="GeneID" id="94021273"/>
<dbReference type="Proteomes" id="UP000183076">
    <property type="component" value="Unassembled WGS sequence"/>
</dbReference>
<reference evidence="2" key="1">
    <citation type="submission" date="2016-10" db="EMBL/GenBank/DDBJ databases">
        <authorList>
            <person name="Varghese N."/>
            <person name="Submissions S."/>
        </authorList>
    </citation>
    <scope>NUCLEOTIDE SEQUENCE [LARGE SCALE GENOMIC DNA]</scope>
    <source>
        <strain evidence="2">DSM 10014</strain>
    </source>
</reference>
<evidence type="ECO:0000313" key="2">
    <source>
        <dbReference type="Proteomes" id="UP000183076"/>
    </source>
</evidence>
<dbReference type="EMBL" id="FNNB01000003">
    <property type="protein sequence ID" value="SDW75798.1"/>
    <property type="molecule type" value="Genomic_DNA"/>
</dbReference>